<reference evidence="2" key="1">
    <citation type="journal article" date="2020" name="Nature">
        <title>Giant virus diversity and host interactions through global metagenomics.</title>
        <authorList>
            <person name="Schulz F."/>
            <person name="Roux S."/>
            <person name="Paez-Espino D."/>
            <person name="Jungbluth S."/>
            <person name="Walsh D.A."/>
            <person name="Denef V.J."/>
            <person name="McMahon K.D."/>
            <person name="Konstantinidis K.T."/>
            <person name="Eloe-Fadrosh E.A."/>
            <person name="Kyrpides N.C."/>
            <person name="Woyke T."/>
        </authorList>
    </citation>
    <scope>NUCLEOTIDE SEQUENCE</scope>
    <source>
        <strain evidence="2">GVMAG-M-3300023174-131</strain>
    </source>
</reference>
<name>A0A6C0DAR8_9ZZZZ</name>
<dbReference type="Gene3D" id="3.40.30.10">
    <property type="entry name" value="Glutaredoxin"/>
    <property type="match status" value="1"/>
</dbReference>
<evidence type="ECO:0000256" key="1">
    <source>
        <dbReference type="SAM" id="MobiDB-lite"/>
    </source>
</evidence>
<organism evidence="2">
    <name type="scientific">viral metagenome</name>
    <dbReference type="NCBI Taxonomy" id="1070528"/>
    <lineage>
        <taxon>unclassified sequences</taxon>
        <taxon>metagenomes</taxon>
        <taxon>organismal metagenomes</taxon>
    </lineage>
</organism>
<dbReference type="SUPFAM" id="SSF52833">
    <property type="entry name" value="Thioredoxin-like"/>
    <property type="match status" value="1"/>
</dbReference>
<accession>A0A6C0DAR8</accession>
<evidence type="ECO:0008006" key="3">
    <source>
        <dbReference type="Google" id="ProtNLM"/>
    </source>
</evidence>
<feature type="compositionally biased region" description="Basic and acidic residues" evidence="1">
    <location>
        <begin position="279"/>
        <end position="310"/>
    </location>
</feature>
<dbReference type="InterPro" id="IPR036249">
    <property type="entry name" value="Thioredoxin-like_sf"/>
</dbReference>
<evidence type="ECO:0000313" key="2">
    <source>
        <dbReference type="EMBL" id="QHT13521.1"/>
    </source>
</evidence>
<feature type="compositionally biased region" description="Basic and acidic residues" evidence="1">
    <location>
        <begin position="323"/>
        <end position="339"/>
    </location>
</feature>
<sequence length="339" mass="38881">MNNNEYMVYLYSNVSNSCSQVKPLIEQLMNISKIPIKSLNVDTKQVKQIIKNSKQLKINYVPSLILISKLKNKVEVYEGKDFISTVNSLIQAFTQIQQNELYQKQIAEQLQNSNQTNNNQNPLMNAKNTTIGKTSLSDVLGDNNVIDTNKSSKKFGRTKLNMPNDVNPFSEDGRMLIGNLDQPIRGDGHDKMKKSSITEFGLVKDDIEKKVRFNEELDENINYDIDENDEIDEFSDRNITNIRQMVQETPLKPNTKKVPVKIGKKVEMLEDLSSIFETPSEKSNENYGLEKFEGNIDDLRGEPSRKDERTALSSATKSAAEQMMRERERESSELKNRRR</sequence>
<dbReference type="EMBL" id="MN739573">
    <property type="protein sequence ID" value="QHT13521.1"/>
    <property type="molecule type" value="Genomic_DNA"/>
</dbReference>
<proteinExistence type="predicted"/>
<feature type="region of interest" description="Disordered" evidence="1">
    <location>
        <begin position="279"/>
        <end position="339"/>
    </location>
</feature>
<dbReference type="AlphaFoldDB" id="A0A6C0DAR8"/>
<protein>
    <recommendedName>
        <fullName evidence="3">Thioredoxin domain-containing protein</fullName>
    </recommendedName>
</protein>